<feature type="transmembrane region" description="Helical" evidence="1">
    <location>
        <begin position="252"/>
        <end position="271"/>
    </location>
</feature>
<evidence type="ECO:0000313" key="3">
    <source>
        <dbReference type="Proteomes" id="UP000236732"/>
    </source>
</evidence>
<protein>
    <submittedName>
        <fullName evidence="2">ABC-2 type transport system permease protein</fullName>
    </submittedName>
</protein>
<feature type="transmembrane region" description="Helical" evidence="1">
    <location>
        <begin position="326"/>
        <end position="351"/>
    </location>
</feature>
<proteinExistence type="predicted"/>
<feature type="transmembrane region" description="Helical" evidence="1">
    <location>
        <begin position="12"/>
        <end position="35"/>
    </location>
</feature>
<organism evidence="2 3">
    <name type="scientific">Nonomuraea solani</name>
    <dbReference type="NCBI Taxonomy" id="1144553"/>
    <lineage>
        <taxon>Bacteria</taxon>
        <taxon>Bacillati</taxon>
        <taxon>Actinomycetota</taxon>
        <taxon>Actinomycetes</taxon>
        <taxon>Streptosporangiales</taxon>
        <taxon>Streptosporangiaceae</taxon>
        <taxon>Nonomuraea</taxon>
    </lineage>
</organism>
<feature type="transmembrane region" description="Helical" evidence="1">
    <location>
        <begin position="151"/>
        <end position="175"/>
    </location>
</feature>
<feature type="transmembrane region" description="Helical" evidence="1">
    <location>
        <begin position="115"/>
        <end position="145"/>
    </location>
</feature>
<feature type="transmembrane region" description="Helical" evidence="1">
    <location>
        <begin position="427"/>
        <end position="453"/>
    </location>
</feature>
<accession>A0A1H6EMQ8</accession>
<feature type="transmembrane region" description="Helical" evidence="1">
    <location>
        <begin position="283"/>
        <end position="306"/>
    </location>
</feature>
<feature type="transmembrane region" description="Helical" evidence="1">
    <location>
        <begin position="196"/>
        <end position="214"/>
    </location>
</feature>
<keyword evidence="3" id="KW-1185">Reference proteome</keyword>
<keyword evidence="1" id="KW-0812">Transmembrane</keyword>
<dbReference type="Proteomes" id="UP000236732">
    <property type="component" value="Unassembled WGS sequence"/>
</dbReference>
<dbReference type="RefSeq" id="WP_103960116.1">
    <property type="nucleotide sequence ID" value="NZ_FNVT01000011.1"/>
</dbReference>
<dbReference type="EMBL" id="FNVT01000011">
    <property type="protein sequence ID" value="SEG98069.1"/>
    <property type="molecule type" value="Genomic_DNA"/>
</dbReference>
<feature type="transmembrane region" description="Helical" evidence="1">
    <location>
        <begin position="363"/>
        <end position="381"/>
    </location>
</feature>
<dbReference type="OrthoDB" id="2014935at2"/>
<evidence type="ECO:0000256" key="1">
    <source>
        <dbReference type="SAM" id="Phobius"/>
    </source>
</evidence>
<evidence type="ECO:0000313" key="2">
    <source>
        <dbReference type="EMBL" id="SEG98069.1"/>
    </source>
</evidence>
<keyword evidence="1" id="KW-0472">Membrane</keyword>
<feature type="transmembrane region" description="Helical" evidence="1">
    <location>
        <begin position="387"/>
        <end position="406"/>
    </location>
</feature>
<keyword evidence="1" id="KW-1133">Transmembrane helix</keyword>
<sequence length="460" mass="47188">MIRFIVRRDRLLIAGWVAVAVAVPVFNAFSLGALLPTEAARLTFAEVSAGNPLTAALLGPLDDTSIEGVVFWRSSVQSKIILGLGGLLFAIRHTRAEEDSGRWELMAAGAVRRHAAVTAAMVVVAAVTAAVTVLLAAALVLLFGYSLGGSVLFGLAAGASGLMFAACGLVAGQLAQSAPLARGAAVGVLVPRVAQWWVPLVVAALLLVVAYVVAGRRDLGAGLLRDRSGTGPARGGPASPVALAWRLYGGQVVSWTIALGVMSAGAGWVSVSRLGELGWGDVLAIFTYVFCLVVACLTAAGALRPYTEERRGRVAPLLVSTSRSRWLSGYVVLGLAAPVAMLLAVGAGTGLGSGALLAQMGKALLFVPAAWTVAGVALAVYGLRPRLAIPAAWATVGVSTAFVALWEAQTIGRTAFLFTPYGYGHPLISAGYAAPIAFTLVAAVLVGIGWAAFARRDLVA</sequence>
<dbReference type="AlphaFoldDB" id="A0A1H6EMQ8"/>
<name>A0A1H6EMQ8_9ACTN</name>
<reference evidence="2 3" key="1">
    <citation type="submission" date="2016-10" db="EMBL/GenBank/DDBJ databases">
        <authorList>
            <person name="de Groot N.N."/>
        </authorList>
    </citation>
    <scope>NUCLEOTIDE SEQUENCE [LARGE SCALE GENOMIC DNA]</scope>
    <source>
        <strain evidence="2 3">CGMCC 4.7037</strain>
    </source>
</reference>
<gene>
    <name evidence="2" type="ORF">SAMN05444920_111180</name>
</gene>